<evidence type="ECO:0000256" key="8">
    <source>
        <dbReference type="ARBA" id="ARBA00022985"/>
    </source>
</evidence>
<evidence type="ECO:0000256" key="5">
    <source>
        <dbReference type="ARBA" id="ARBA00022679"/>
    </source>
</evidence>
<evidence type="ECO:0000313" key="10">
    <source>
        <dbReference type="EMBL" id="SHK55343.1"/>
    </source>
</evidence>
<dbReference type="InterPro" id="IPR002495">
    <property type="entry name" value="Glyco_trans_8"/>
</dbReference>
<keyword evidence="5 10" id="KW-0808">Transferase</keyword>
<organism evidence="10 11">
    <name type="scientific">Selenomonas ruminantium</name>
    <dbReference type="NCBI Taxonomy" id="971"/>
    <lineage>
        <taxon>Bacteria</taxon>
        <taxon>Bacillati</taxon>
        <taxon>Bacillota</taxon>
        <taxon>Negativicutes</taxon>
        <taxon>Selenomonadales</taxon>
        <taxon>Selenomonadaceae</taxon>
        <taxon>Selenomonas</taxon>
    </lineage>
</organism>
<name>A0A1M6TEF3_SELRU</name>
<evidence type="ECO:0000313" key="11">
    <source>
        <dbReference type="Proteomes" id="UP000184263"/>
    </source>
</evidence>
<keyword evidence="7" id="KW-0460">Magnesium</keyword>
<proteinExistence type="inferred from homology"/>
<protein>
    <submittedName>
        <fullName evidence="10">UDP-glucose:(Glucosyl)LPS alpha-1,3-glucosyltransferase/UDP-glucose:(Galactosyl)LPS alpha-1,2-glucosyltransferase</fullName>
    </submittedName>
</protein>
<dbReference type="CDD" id="cd04194">
    <property type="entry name" value="GT8_A4GalT_like"/>
    <property type="match status" value="1"/>
</dbReference>
<dbReference type="InterPro" id="IPR013645">
    <property type="entry name" value="Glyco_transf_8N"/>
</dbReference>
<keyword evidence="4" id="KW-0328">Glycosyltransferase</keyword>
<evidence type="ECO:0000256" key="2">
    <source>
        <dbReference type="ARBA" id="ARBA00004713"/>
    </source>
</evidence>
<dbReference type="AlphaFoldDB" id="A0A1M6TEF3"/>
<accession>A0A1M6TEF3</accession>
<dbReference type="Gene3D" id="3.90.550.10">
    <property type="entry name" value="Spore Coat Polysaccharide Biosynthesis Protein SpsA, Chain A"/>
    <property type="match status" value="1"/>
</dbReference>
<evidence type="ECO:0000256" key="3">
    <source>
        <dbReference type="ARBA" id="ARBA00006351"/>
    </source>
</evidence>
<evidence type="ECO:0000256" key="7">
    <source>
        <dbReference type="ARBA" id="ARBA00022842"/>
    </source>
</evidence>
<dbReference type="Proteomes" id="UP000184263">
    <property type="component" value="Unassembled WGS sequence"/>
</dbReference>
<evidence type="ECO:0000256" key="6">
    <source>
        <dbReference type="ARBA" id="ARBA00022723"/>
    </source>
</evidence>
<evidence type="ECO:0000259" key="9">
    <source>
        <dbReference type="Pfam" id="PF08437"/>
    </source>
</evidence>
<dbReference type="Pfam" id="PF01501">
    <property type="entry name" value="Glyco_transf_8"/>
    <property type="match status" value="1"/>
</dbReference>
<dbReference type="PANTHER" id="PTHR13778">
    <property type="entry name" value="GLYCOSYLTRANSFERASE 8 DOMAIN-CONTAINING PROTEIN"/>
    <property type="match status" value="1"/>
</dbReference>
<dbReference type="PANTHER" id="PTHR13778:SF47">
    <property type="entry name" value="LIPOPOLYSACCHARIDE 1,3-GALACTOSYLTRANSFERASE"/>
    <property type="match status" value="1"/>
</dbReference>
<dbReference type="InterPro" id="IPR050748">
    <property type="entry name" value="Glycosyltrans_8_dom-fam"/>
</dbReference>
<dbReference type="Pfam" id="PF08437">
    <property type="entry name" value="Glyco_transf_8C"/>
    <property type="match status" value="1"/>
</dbReference>
<evidence type="ECO:0000256" key="1">
    <source>
        <dbReference type="ARBA" id="ARBA00001946"/>
    </source>
</evidence>
<comment type="similarity">
    <text evidence="3">Belongs to the glycosyltransferase 8 family.</text>
</comment>
<dbReference type="SUPFAM" id="SSF53448">
    <property type="entry name" value="Nucleotide-diphospho-sugar transferases"/>
    <property type="match status" value="1"/>
</dbReference>
<keyword evidence="8" id="KW-0448">Lipopolysaccharide biosynthesis</keyword>
<reference evidence="10 11" key="1">
    <citation type="submission" date="2016-11" db="EMBL/GenBank/DDBJ databases">
        <authorList>
            <person name="Jaros S."/>
            <person name="Januszkiewicz K."/>
            <person name="Wedrychowicz H."/>
        </authorList>
    </citation>
    <scope>NUCLEOTIDE SEQUENCE [LARGE SCALE GENOMIC DNA]</scope>
    <source>
        <strain evidence="10 11">HD4</strain>
    </source>
</reference>
<dbReference type="GO" id="GO:0008918">
    <property type="term" value="F:lipopolysaccharide 3-alpha-galactosyltransferase activity"/>
    <property type="evidence" value="ECO:0007669"/>
    <property type="project" value="InterPro"/>
</dbReference>
<evidence type="ECO:0000256" key="4">
    <source>
        <dbReference type="ARBA" id="ARBA00022676"/>
    </source>
</evidence>
<comment type="pathway">
    <text evidence="2">Bacterial outer membrane biogenesis; LPS core biosynthesis.</text>
</comment>
<feature type="domain" description="Glycosyl transferase family 8 C-terminal" evidence="9">
    <location>
        <begin position="219"/>
        <end position="274"/>
    </location>
</feature>
<dbReference type="InterPro" id="IPR029044">
    <property type="entry name" value="Nucleotide-diphossugar_trans"/>
</dbReference>
<keyword evidence="6" id="KW-0479">Metal-binding</keyword>
<sequence>MHNENIHIYVFIDEFNPGEKERLISTVEKFSVPLTIYYVDASGFKKFPIRGDWSVAVYFRFLAADVLMARCSRMLYVDADVICQGSLDDLFQMDLGEKAIAAVPDPTYLQNKDRDEYSRRIGHSGDGYFNAGIMLLDLQKWQDMNITENAMKMLDDDPEKYVHAQDQDVLNVLFANKVYWLPVKYNTRNNPADTYPADTALIHYSGSPKPWKEFYYSAASCSPFAEVKEQSFWTDEQMQPPVKPIEYRFMSRKYARLGNYGKWLIWQIKYIAQKIKN</sequence>
<gene>
    <name evidence="10" type="ORF">SAMN05216582_10784</name>
</gene>
<dbReference type="GO" id="GO:0046872">
    <property type="term" value="F:metal ion binding"/>
    <property type="evidence" value="ECO:0007669"/>
    <property type="project" value="UniProtKB-KW"/>
</dbReference>
<comment type="cofactor">
    <cofactor evidence="1">
        <name>Mg(2+)</name>
        <dbReference type="ChEBI" id="CHEBI:18420"/>
    </cofactor>
</comment>
<dbReference type="EMBL" id="FRBC01000007">
    <property type="protein sequence ID" value="SHK55343.1"/>
    <property type="molecule type" value="Genomic_DNA"/>
</dbReference>